<dbReference type="AlphaFoldDB" id="A0A7S3V609"/>
<protein>
    <submittedName>
        <fullName evidence="2">Uncharacterized protein</fullName>
    </submittedName>
</protein>
<dbReference type="PANTHER" id="PTHR34123">
    <property type="entry name" value="OS04G0578200 PROTEIN"/>
    <property type="match status" value="1"/>
</dbReference>
<feature type="region of interest" description="Disordered" evidence="1">
    <location>
        <begin position="54"/>
        <end position="84"/>
    </location>
</feature>
<organism evidence="2">
    <name type="scientific">Chaetoceros debilis</name>
    <dbReference type="NCBI Taxonomy" id="122233"/>
    <lineage>
        <taxon>Eukaryota</taxon>
        <taxon>Sar</taxon>
        <taxon>Stramenopiles</taxon>
        <taxon>Ochrophyta</taxon>
        <taxon>Bacillariophyta</taxon>
        <taxon>Coscinodiscophyceae</taxon>
        <taxon>Chaetocerotophycidae</taxon>
        <taxon>Chaetocerotales</taxon>
        <taxon>Chaetocerotaceae</taxon>
        <taxon>Chaetoceros</taxon>
    </lineage>
</organism>
<name>A0A7S3V609_9STRA</name>
<gene>
    <name evidence="2" type="ORF">CDEB00056_LOCUS3728</name>
</gene>
<feature type="compositionally biased region" description="Low complexity" evidence="1">
    <location>
        <begin position="67"/>
        <end position="79"/>
    </location>
</feature>
<dbReference type="PANTHER" id="PTHR34123:SF3">
    <property type="entry name" value="SNOAL-LIKE DOMAIN-CONTAINING PROTEIN"/>
    <property type="match status" value="1"/>
</dbReference>
<evidence type="ECO:0000256" key="1">
    <source>
        <dbReference type="SAM" id="MobiDB-lite"/>
    </source>
</evidence>
<dbReference type="Pfam" id="PF10184">
    <property type="entry name" value="DUF2358"/>
    <property type="match status" value="1"/>
</dbReference>
<reference evidence="2" key="1">
    <citation type="submission" date="2021-01" db="EMBL/GenBank/DDBJ databases">
        <authorList>
            <person name="Corre E."/>
            <person name="Pelletier E."/>
            <person name="Niang G."/>
            <person name="Scheremetjew M."/>
            <person name="Finn R."/>
            <person name="Kale V."/>
            <person name="Holt S."/>
            <person name="Cochrane G."/>
            <person name="Meng A."/>
            <person name="Brown T."/>
            <person name="Cohen L."/>
        </authorList>
    </citation>
    <scope>NUCLEOTIDE SEQUENCE</scope>
    <source>
        <strain evidence="2">MM31A-1</strain>
    </source>
</reference>
<proteinExistence type="predicted"/>
<dbReference type="InterPro" id="IPR018790">
    <property type="entry name" value="DUF2358"/>
</dbReference>
<sequence>MKQIYSSKATVMSSLMLPSLLLFSTITSLSFAFTPKSIVRRQFIQHENTVKVKRKLSHPSSPLQMMPLQEPLSSSTPQQEQEEENTFTLFNDLDNIYTSASITIKCPFIKRRVADTIDNVAMILRFLIVRHKSLLNVESSLDLLDDTIIPNLPTMEKRSMTLPVKYKLKIWDAVADDVELIPGCKAIGRHVLKTPDGNILKHRGLPMDVIRDIIIKDWAGQAGPGPDNNHKGYYITGKLNSTIYRDDCLFDGPDPDMPVRGLRKYLSAASNLFDAKHSRATLLSLETIQKATANVGIGAGAGGIIEVTWEISGVLMLPWRPKVKPWSGWTRYHLDEDGLVAFHEEGWDISTIQAFVDTILPEVGERIWGGNEQIEAA</sequence>
<evidence type="ECO:0000313" key="2">
    <source>
        <dbReference type="EMBL" id="CAE0458887.1"/>
    </source>
</evidence>
<accession>A0A7S3V609</accession>
<dbReference type="EMBL" id="HBIO01005299">
    <property type="protein sequence ID" value="CAE0458887.1"/>
    <property type="molecule type" value="Transcribed_RNA"/>
</dbReference>